<comment type="caution">
    <text evidence="2">The sequence shown here is derived from an EMBL/GenBank/DDBJ whole genome shotgun (WGS) entry which is preliminary data.</text>
</comment>
<evidence type="ECO:0000313" key="2">
    <source>
        <dbReference type="EMBL" id="KAJ3449306.1"/>
    </source>
</evidence>
<sequence>MSNSLPLYRSNRIRYAHKRHNQNESSPKQYFQKQYPKKCCHFCGNPNHFINNCPIRYKIIQQKQQHFLLQQRSQQQKHVGRCFPQQKINNPNQSYNQPKIQILRRNNQNAQMKTFQKSEKKNNPVQRKQYRVFCANCGLMGHRIQNCNKPNFEQLYSMFHNYTQTQINSKSNNQENRIENDDKPLEIL</sequence>
<feature type="domain" description="CCHC-type" evidence="1">
    <location>
        <begin position="133"/>
        <end position="149"/>
    </location>
</feature>
<dbReference type="SMART" id="SM00343">
    <property type="entry name" value="ZnF_C2HC"/>
    <property type="match status" value="2"/>
</dbReference>
<organism evidence="2 3">
    <name type="scientific">Anaeramoeba flamelloides</name>
    <dbReference type="NCBI Taxonomy" id="1746091"/>
    <lineage>
        <taxon>Eukaryota</taxon>
        <taxon>Metamonada</taxon>
        <taxon>Anaeramoebidae</taxon>
        <taxon>Anaeramoeba</taxon>
    </lineage>
</organism>
<gene>
    <name evidence="2" type="ORF">M0812_05451</name>
</gene>
<feature type="domain" description="CCHC-type" evidence="1">
    <location>
        <begin position="39"/>
        <end position="55"/>
    </location>
</feature>
<dbReference type="EMBL" id="JANTQA010000012">
    <property type="protein sequence ID" value="KAJ3449306.1"/>
    <property type="molecule type" value="Genomic_DNA"/>
</dbReference>
<dbReference type="GO" id="GO:0008270">
    <property type="term" value="F:zinc ion binding"/>
    <property type="evidence" value="ECO:0007669"/>
    <property type="project" value="InterPro"/>
</dbReference>
<dbReference type="GO" id="GO:0003676">
    <property type="term" value="F:nucleic acid binding"/>
    <property type="evidence" value="ECO:0007669"/>
    <property type="project" value="InterPro"/>
</dbReference>
<reference evidence="2" key="1">
    <citation type="submission" date="2022-08" db="EMBL/GenBank/DDBJ databases">
        <title>Novel sulphate-reducing endosymbionts in the free-living metamonad Anaeramoeba.</title>
        <authorList>
            <person name="Jerlstrom-Hultqvist J."/>
            <person name="Cepicka I."/>
            <person name="Gallot-Lavallee L."/>
            <person name="Salas-Leiva D."/>
            <person name="Curtis B.A."/>
            <person name="Zahonova K."/>
            <person name="Pipaliya S."/>
            <person name="Dacks J."/>
            <person name="Roger A.J."/>
        </authorList>
    </citation>
    <scope>NUCLEOTIDE SEQUENCE</scope>
    <source>
        <strain evidence="2">Busselton2</strain>
    </source>
</reference>
<accession>A0AAV8A8K2</accession>
<protein>
    <submittedName>
        <fullName evidence="2">Zinc finger cchc domain containing protein</fullName>
    </submittedName>
</protein>
<name>A0AAV8A8K2_9EUKA</name>
<dbReference type="Proteomes" id="UP001146793">
    <property type="component" value="Unassembled WGS sequence"/>
</dbReference>
<dbReference type="AlphaFoldDB" id="A0AAV8A8K2"/>
<evidence type="ECO:0000259" key="1">
    <source>
        <dbReference type="SMART" id="SM00343"/>
    </source>
</evidence>
<proteinExistence type="predicted"/>
<evidence type="ECO:0000313" key="3">
    <source>
        <dbReference type="Proteomes" id="UP001146793"/>
    </source>
</evidence>
<dbReference type="InterPro" id="IPR001878">
    <property type="entry name" value="Znf_CCHC"/>
</dbReference>
<dbReference type="Gene3D" id="4.10.60.10">
    <property type="entry name" value="Zinc finger, CCHC-type"/>
    <property type="match status" value="1"/>
</dbReference>